<dbReference type="Gene3D" id="1.10.10.1150">
    <property type="entry name" value="Coenzyme PQQ synthesis protein D (PqqD)"/>
    <property type="match status" value="1"/>
</dbReference>
<dbReference type="InterPro" id="IPR001193">
    <property type="entry name" value="MBTPS2"/>
</dbReference>
<dbReference type="Gene3D" id="2.40.50.100">
    <property type="match status" value="1"/>
</dbReference>
<keyword evidence="1" id="KW-0472">Membrane</keyword>
<reference evidence="2 3" key="1">
    <citation type="submission" date="2023-01" db="EMBL/GenBank/DDBJ databases">
        <title>Pseudomonas SA3-5T sp. nov., isolated from tidal flat sediment.</title>
        <authorList>
            <person name="Kim H.S."/>
            <person name="Kim J.-S."/>
            <person name="Suh M.K."/>
            <person name="Eom M.K."/>
            <person name="Lee J.-S."/>
        </authorList>
    </citation>
    <scope>NUCLEOTIDE SEQUENCE [LARGE SCALE GENOMIC DNA]</scope>
    <source>
        <strain evidence="2 3">SA3-5</strain>
    </source>
</reference>
<dbReference type="EMBL" id="JAQJZJ010000013">
    <property type="protein sequence ID" value="MDA7088974.1"/>
    <property type="molecule type" value="Genomic_DNA"/>
</dbReference>
<feature type="transmembrane region" description="Helical" evidence="1">
    <location>
        <begin position="284"/>
        <end position="303"/>
    </location>
</feature>
<keyword evidence="1" id="KW-0812">Transmembrane</keyword>
<feature type="transmembrane region" description="Helical" evidence="1">
    <location>
        <begin position="370"/>
        <end position="389"/>
    </location>
</feature>
<sequence length="715" mass="80258">MSAPLLSSAWYRVAALKPRLRSHARLYRHRYRNQVWYLLQDPISNRVHRFTPAARLLIASMDGKRTVENLWELANKRLGDEAPTQDEIISLLGQLHTADLLQNDVTPDASEVFDRGAREQKMQRRRTYMNPMSVRIPLWDPDTFLDRFPNLIGLLWGRWSGLLWLLVVVPALALVAPNWQALSNNFSDRVLAVDNLLLMWLVFPVIKAMHELGHASATKAGGGEVHDIGLMLLVLMPVPYVDASAATAFRSKYQRAMVGAAGMLAELFVAAIAFYGWLLIEPGVLRAVLFNVMMIAGFTTLLFNGNPLLRYDAYYILTDLIETPNLAARSLRYWEYLLRRYVYGVSDAEPPHATAGEKAWFLFYGPASTIYRVFVTVTIALFVASHYLVVGVVLAIWAVISMIVMPLGKGVKYLFDSPALSVKRTRAVSITLGVLVAFVAFVFFVPMPFRSDAEGVIWFADEAMVRSGVNGFIGEILVKPGTRVVKGQVLVKSYDPELDAQVRLSEARVAELQAEYGAEFVADKSKANVIREQLEAEGAALARSRERLDGLLVRAGTDGVFILPQSENIPGRFYQKGELLGYVVEKGRLLVRVVVDQSAVDRVRLATDHVAVRHVHRSELASEGRIVRLAPAGTDTLPSRALSTEGGGKIVIDPREQASAKTLHRMFQLDVELLQNPERVFWGERVYVRFSHEQEPLAMQWYRGIRLMFLSHFNI</sequence>
<keyword evidence="1" id="KW-1133">Transmembrane helix</keyword>
<evidence type="ECO:0008006" key="4">
    <source>
        <dbReference type="Google" id="ProtNLM"/>
    </source>
</evidence>
<evidence type="ECO:0000313" key="3">
    <source>
        <dbReference type="Proteomes" id="UP001212042"/>
    </source>
</evidence>
<evidence type="ECO:0000256" key="1">
    <source>
        <dbReference type="SAM" id="Phobius"/>
    </source>
</evidence>
<feature type="transmembrane region" description="Helical" evidence="1">
    <location>
        <begin position="256"/>
        <end position="278"/>
    </location>
</feature>
<evidence type="ECO:0000313" key="2">
    <source>
        <dbReference type="EMBL" id="MDA7088974.1"/>
    </source>
</evidence>
<comment type="caution">
    <text evidence="2">The sequence shown here is derived from an EMBL/GenBank/DDBJ whole genome shotgun (WGS) entry which is preliminary data.</text>
</comment>
<proteinExistence type="predicted"/>
<dbReference type="Proteomes" id="UP001212042">
    <property type="component" value="Unassembled WGS sequence"/>
</dbReference>
<dbReference type="InterPro" id="IPR041881">
    <property type="entry name" value="PqqD_sf"/>
</dbReference>
<name>A0ABT4XL75_9PSED</name>
<dbReference type="PANTHER" id="PTHR13325">
    <property type="entry name" value="PROTEASE M50 MEMBRANE-BOUND TRANSCRIPTION FACTOR SITE 2 PROTEASE"/>
    <property type="match status" value="1"/>
</dbReference>
<keyword evidence="3" id="KW-1185">Reference proteome</keyword>
<dbReference type="RefSeq" id="WP_271349865.1">
    <property type="nucleotide sequence ID" value="NZ_JAQJZJ010000013.1"/>
</dbReference>
<dbReference type="Gene3D" id="1.10.287.470">
    <property type="entry name" value="Helix hairpin bin"/>
    <property type="match status" value="1"/>
</dbReference>
<dbReference type="SUPFAM" id="SSF111369">
    <property type="entry name" value="HlyD-like secretion proteins"/>
    <property type="match status" value="1"/>
</dbReference>
<gene>
    <name evidence="2" type="ORF">PH586_21575</name>
</gene>
<feature type="transmembrane region" description="Helical" evidence="1">
    <location>
        <begin position="191"/>
        <end position="210"/>
    </location>
</feature>
<protein>
    <recommendedName>
        <fullName evidence="4">Peptidase M50</fullName>
    </recommendedName>
</protein>
<feature type="transmembrane region" description="Helical" evidence="1">
    <location>
        <begin position="395"/>
        <end position="415"/>
    </location>
</feature>
<dbReference type="PANTHER" id="PTHR13325:SF3">
    <property type="entry name" value="MEMBRANE-BOUND TRANSCRIPTION FACTOR SITE-2 PROTEASE"/>
    <property type="match status" value="1"/>
</dbReference>
<feature type="transmembrane region" description="Helical" evidence="1">
    <location>
        <begin position="427"/>
        <end position="449"/>
    </location>
</feature>
<organism evidence="2 3">
    <name type="scientific">Pseudomonas aestuarii</name>
    <dbReference type="NCBI Taxonomy" id="3018340"/>
    <lineage>
        <taxon>Bacteria</taxon>
        <taxon>Pseudomonadati</taxon>
        <taxon>Pseudomonadota</taxon>
        <taxon>Gammaproteobacteria</taxon>
        <taxon>Pseudomonadales</taxon>
        <taxon>Pseudomonadaceae</taxon>
        <taxon>Pseudomonas</taxon>
    </lineage>
</organism>
<feature type="transmembrane region" description="Helical" evidence="1">
    <location>
        <begin position="230"/>
        <end position="249"/>
    </location>
</feature>
<feature type="transmembrane region" description="Helical" evidence="1">
    <location>
        <begin position="156"/>
        <end position="179"/>
    </location>
</feature>
<accession>A0ABT4XL75</accession>